<dbReference type="GO" id="GO:0051539">
    <property type="term" value="F:4 iron, 4 sulfur cluster binding"/>
    <property type="evidence" value="ECO:0007669"/>
    <property type="project" value="UniProtKB-KW"/>
</dbReference>
<dbReference type="PANTHER" id="PTHR43105">
    <property type="entry name" value="RESPIRATORY NITRATE REDUCTASE"/>
    <property type="match status" value="1"/>
</dbReference>
<dbReference type="PROSITE" id="PS51669">
    <property type="entry name" value="4FE4S_MOW_BIS_MGD"/>
    <property type="match status" value="1"/>
</dbReference>
<dbReference type="GeneID" id="58979159"/>
<evidence type="ECO:0000313" key="9">
    <source>
        <dbReference type="Proteomes" id="UP001369247"/>
    </source>
</evidence>
<dbReference type="RefSeq" id="WP_074359411.1">
    <property type="nucleotide sequence ID" value="NZ_CP104550.1"/>
</dbReference>
<gene>
    <name evidence="8" type="ORF">N5910_07735</name>
    <name evidence="7" type="ORF">U2150_01620</name>
</gene>
<reference evidence="7 9" key="2">
    <citation type="submission" date="2023-12" db="EMBL/GenBank/DDBJ databases">
        <title>Phenotypic and Genomic Characterization of Methanothermobacter wolfeii Strain BSEL, a CO2-Capturing Archaeon with Minimal Nutrient Requirements.</title>
        <authorList>
            <person name="Ale Enriquez F."/>
            <person name="Ahring B.K."/>
        </authorList>
    </citation>
    <scope>NUCLEOTIDE SEQUENCE [LARGE SCALE GENOMIC DNA]</scope>
    <source>
        <strain evidence="7 9">BSEL-1</strain>
    </source>
</reference>
<evidence type="ECO:0000256" key="5">
    <source>
        <dbReference type="ARBA" id="ARBA00023014"/>
    </source>
</evidence>
<dbReference type="AlphaFoldDB" id="A0A9E7RU49"/>
<dbReference type="InterPro" id="IPR006963">
    <property type="entry name" value="Mopterin_OxRdtase_4Fe-4S_dom"/>
</dbReference>
<dbReference type="Proteomes" id="UP001065373">
    <property type="component" value="Chromosome"/>
</dbReference>
<keyword evidence="3" id="KW-0560">Oxidoreductase</keyword>
<evidence type="ECO:0000256" key="2">
    <source>
        <dbReference type="ARBA" id="ARBA00022723"/>
    </source>
</evidence>
<dbReference type="InterPro" id="IPR006656">
    <property type="entry name" value="Mopterin_OxRdtase"/>
</dbReference>
<keyword evidence="2" id="KW-0479">Metal-binding</keyword>
<evidence type="ECO:0000259" key="6">
    <source>
        <dbReference type="PROSITE" id="PS51669"/>
    </source>
</evidence>
<name>A0A9E7RU49_METWO</name>
<keyword evidence="1" id="KW-0004">4Fe-4S</keyword>
<feature type="domain" description="4Fe-4S Mo/W bis-MGD-type" evidence="6">
    <location>
        <begin position="1"/>
        <end position="57"/>
    </location>
</feature>
<dbReference type="InterPro" id="IPR050123">
    <property type="entry name" value="Prok_molybdopt-oxidoreductase"/>
</dbReference>
<organism evidence="8">
    <name type="scientific">Methanothermobacter wolfeii</name>
    <name type="common">Methanobacterium wolfei</name>
    <dbReference type="NCBI Taxonomy" id="145261"/>
    <lineage>
        <taxon>Archaea</taxon>
        <taxon>Methanobacteriati</taxon>
        <taxon>Methanobacteriota</taxon>
        <taxon>Methanomada group</taxon>
        <taxon>Methanobacteria</taxon>
        <taxon>Methanobacteriales</taxon>
        <taxon>Methanobacteriaceae</taxon>
        <taxon>Methanothermobacter</taxon>
    </lineage>
</organism>
<dbReference type="Pfam" id="PF00384">
    <property type="entry name" value="Molybdopterin"/>
    <property type="match status" value="1"/>
</dbReference>
<evidence type="ECO:0000313" key="7">
    <source>
        <dbReference type="EMBL" id="MEJ8542194.1"/>
    </source>
</evidence>
<keyword evidence="4" id="KW-0408">Iron</keyword>
<dbReference type="Pfam" id="PF04879">
    <property type="entry name" value="Molybdop_Fe4S4"/>
    <property type="match status" value="1"/>
</dbReference>
<evidence type="ECO:0000313" key="8">
    <source>
        <dbReference type="EMBL" id="UXH31422.1"/>
    </source>
</evidence>
<evidence type="ECO:0000256" key="3">
    <source>
        <dbReference type="ARBA" id="ARBA00023002"/>
    </source>
</evidence>
<keyword evidence="9" id="KW-1185">Reference proteome</keyword>
<dbReference type="PANTHER" id="PTHR43105:SF14">
    <property type="entry name" value="FORMATE DEHYDROGENASE H"/>
    <property type="match status" value="1"/>
</dbReference>
<dbReference type="EMBL" id="CP104550">
    <property type="protein sequence ID" value="UXH31422.1"/>
    <property type="molecule type" value="Genomic_DNA"/>
</dbReference>
<dbReference type="Gene3D" id="3.40.50.740">
    <property type="match status" value="1"/>
</dbReference>
<accession>A0A9E7RU49</accession>
<dbReference type="KEGG" id="mwo:MWSIV6_1532"/>
<protein>
    <submittedName>
        <fullName evidence="8">Molybdopterin-dependent oxidoreductase</fullName>
    </submittedName>
</protein>
<dbReference type="GO" id="GO:0016020">
    <property type="term" value="C:membrane"/>
    <property type="evidence" value="ECO:0007669"/>
    <property type="project" value="TreeGrafter"/>
</dbReference>
<evidence type="ECO:0000256" key="4">
    <source>
        <dbReference type="ARBA" id="ARBA00023004"/>
    </source>
</evidence>
<dbReference type="SUPFAM" id="SSF53706">
    <property type="entry name" value="Formate dehydrogenase/DMSO reductase, domains 1-3"/>
    <property type="match status" value="1"/>
</dbReference>
<dbReference type="SMART" id="SM00926">
    <property type="entry name" value="Molybdop_Fe4S4"/>
    <property type="match status" value="1"/>
</dbReference>
<dbReference type="CDD" id="cd00368">
    <property type="entry name" value="Molybdopterin-Binding"/>
    <property type="match status" value="1"/>
</dbReference>
<keyword evidence="5" id="KW-0411">Iron-sulfur</keyword>
<reference evidence="8" key="1">
    <citation type="submission" date="2022-09" db="EMBL/GenBank/DDBJ databases">
        <title>Characterization of three MwoI isoschizomers from sequenced genome and metagenomes.</title>
        <authorList>
            <person name="Fomenkov A."/>
            <person name="Xu S.Y."/>
            <person name="Roberts R.J."/>
        </authorList>
    </citation>
    <scope>NUCLEOTIDE SEQUENCE</scope>
    <source>
        <strain evidence="8">DSM 2970</strain>
    </source>
</reference>
<dbReference type="GO" id="GO:0046872">
    <property type="term" value="F:metal ion binding"/>
    <property type="evidence" value="ECO:0007669"/>
    <property type="project" value="UniProtKB-KW"/>
</dbReference>
<dbReference type="Gene3D" id="3.30.200.210">
    <property type="match status" value="1"/>
</dbReference>
<evidence type="ECO:0000256" key="1">
    <source>
        <dbReference type="ARBA" id="ARBA00022485"/>
    </source>
</evidence>
<sequence length="347" mass="37768">MMVKHTVCPSCSAGCGVNLIEIEGSPVGTYPYKRHPVNEGKTCRPGRECHEIPVKERITSPAIKKSGALTGAGWEDALSLLADKLSSTSPEQISVLATGTLTDEEAAKLGELTEKLGINAGVLTGFPEFSYPEVKIEKIKDYKSIAVIGDPLTCAPLIGRRIFHAAERGAEVRSYDTRDSTRMSLNFNSHIRFSGAEELVGALEELPEGSLLIITPEIPGVIGSVVELADRKGLDVIPILEDFNTRGVMKHLKPLSEPPAEAEIVWLIDPGAEADHEIRSDFLVLQSIRRGEYSPDVFIPTAAWCEKSGSYTNALGYTQRLEPALPRPAGVLTDGEIFERISDYLER</sequence>
<dbReference type="Proteomes" id="UP001369247">
    <property type="component" value="Unassembled WGS sequence"/>
</dbReference>
<dbReference type="EMBL" id="JAXUHJ010000003">
    <property type="protein sequence ID" value="MEJ8542194.1"/>
    <property type="molecule type" value="Genomic_DNA"/>
</dbReference>
<dbReference type="GO" id="GO:0003954">
    <property type="term" value="F:NADH dehydrogenase activity"/>
    <property type="evidence" value="ECO:0007669"/>
    <property type="project" value="TreeGrafter"/>
</dbReference>
<proteinExistence type="predicted"/>
<dbReference type="GO" id="GO:0022904">
    <property type="term" value="P:respiratory electron transport chain"/>
    <property type="evidence" value="ECO:0007669"/>
    <property type="project" value="TreeGrafter"/>
</dbReference>
<dbReference type="GeneID" id="75107133"/>